<reference evidence="3 5" key="1">
    <citation type="submission" date="2014-12" db="EMBL/GenBank/DDBJ databases">
        <title>Draft genome sequences of 29 type strains of Enterococci.</title>
        <authorList>
            <person name="Zhong Z."/>
            <person name="Sun Z."/>
            <person name="Liu W."/>
            <person name="Zhang W."/>
            <person name="Zhang H."/>
        </authorList>
    </citation>
    <scope>NUCLEOTIDE SEQUENCE [LARGE SCALE GENOMIC DNA]</scope>
    <source>
        <strain evidence="3 5">DSM 22801</strain>
    </source>
</reference>
<dbReference type="PANTHER" id="PTHR40078">
    <property type="entry name" value="INTEGRAL MEMBRANE PROTEIN-RELATED"/>
    <property type="match status" value="1"/>
</dbReference>
<proteinExistence type="predicted"/>
<evidence type="ECO:0000313" key="5">
    <source>
        <dbReference type="Proteomes" id="UP000183039"/>
    </source>
</evidence>
<dbReference type="Proteomes" id="UP000183039">
    <property type="component" value="Unassembled WGS sequence"/>
</dbReference>
<protein>
    <submittedName>
        <fullName evidence="3">Uncharacterized protein</fullName>
    </submittedName>
</protein>
<dbReference type="InterPro" id="IPR038750">
    <property type="entry name" value="YczE/YyaS-like"/>
</dbReference>
<evidence type="ECO:0000313" key="2">
    <source>
        <dbReference type="EMBL" id="ALS01907.1"/>
    </source>
</evidence>
<keyword evidence="1" id="KW-0812">Transmembrane</keyword>
<organism evidence="3 5">
    <name type="scientific">Enterococcus silesiacus</name>
    <dbReference type="NCBI Taxonomy" id="332949"/>
    <lineage>
        <taxon>Bacteria</taxon>
        <taxon>Bacillati</taxon>
        <taxon>Bacillota</taxon>
        <taxon>Bacilli</taxon>
        <taxon>Lactobacillales</taxon>
        <taxon>Enterococcaceae</taxon>
        <taxon>Enterococcus</taxon>
    </lineage>
</organism>
<feature type="transmembrane region" description="Helical" evidence="1">
    <location>
        <begin position="107"/>
        <end position="132"/>
    </location>
</feature>
<sequence length="208" mass="23031">MVKILFSLFFYTLSGIGISLTLKADIGVSSFNSLNVAIASISDIKVGTITFLLNCLFLLFSMLLSKNKHYLKYLLMFLSIACLGSIINFFSYTILAPLNLENYFLRLVVFIFGTCLAGFATGIVISLGVLPFPIESVCIALSELTGYTFAKFRYGIDLFSVTISLLLSLTYDLPIFVREGTLISLLLLSGVISFTKVHFEAYLLNEKN</sequence>
<dbReference type="EMBL" id="CP013614">
    <property type="protein sequence ID" value="ALS01907.1"/>
    <property type="molecule type" value="Genomic_DNA"/>
</dbReference>
<dbReference type="AlphaFoldDB" id="A0A0S3KC74"/>
<feature type="transmembrane region" description="Helical" evidence="1">
    <location>
        <begin position="183"/>
        <end position="204"/>
    </location>
</feature>
<dbReference type="EMBL" id="JXLC01000019">
    <property type="protein sequence ID" value="OJG90476.1"/>
    <property type="molecule type" value="Genomic_DNA"/>
</dbReference>
<reference evidence="2 4" key="2">
    <citation type="submission" date="2015-12" db="EMBL/GenBank/DDBJ databases">
        <authorList>
            <person name="Lauer A."/>
            <person name="Humrighouse B."/>
            <person name="Loparev V."/>
            <person name="Shewmaker P.L."/>
            <person name="Whitney A.M."/>
            <person name="McLaughlin R.W."/>
        </authorList>
    </citation>
    <scope>NUCLEOTIDE SEQUENCE [LARGE SCALE GENOMIC DNA]</scope>
    <source>
        <strain evidence="2 4">LMG 23085</strain>
    </source>
</reference>
<evidence type="ECO:0000313" key="3">
    <source>
        <dbReference type="EMBL" id="OJG90476.1"/>
    </source>
</evidence>
<gene>
    <name evidence="2" type="ORF">ATZ33_11100</name>
    <name evidence="3" type="ORF">RV15_GL001167</name>
</gene>
<evidence type="ECO:0000313" key="4">
    <source>
        <dbReference type="Proteomes" id="UP000065511"/>
    </source>
</evidence>
<evidence type="ECO:0000256" key="1">
    <source>
        <dbReference type="SAM" id="Phobius"/>
    </source>
</evidence>
<name>A0A0S3KC74_9ENTE</name>
<feature type="transmembrane region" description="Helical" evidence="1">
    <location>
        <begin position="47"/>
        <end position="64"/>
    </location>
</feature>
<feature type="transmembrane region" description="Helical" evidence="1">
    <location>
        <begin position="73"/>
        <end position="95"/>
    </location>
</feature>
<dbReference type="OrthoDB" id="2040705at2"/>
<keyword evidence="4" id="KW-1185">Reference proteome</keyword>
<dbReference type="PANTHER" id="PTHR40078:SF1">
    <property type="entry name" value="INTEGRAL MEMBRANE PROTEIN"/>
    <property type="match status" value="1"/>
</dbReference>
<accession>A0A0S3KC74</accession>
<dbReference type="Pfam" id="PF19700">
    <property type="entry name" value="DUF6198"/>
    <property type="match status" value="1"/>
</dbReference>
<dbReference type="RefSeq" id="WP_071878442.1">
    <property type="nucleotide sequence ID" value="NZ_JXLC01000019.1"/>
</dbReference>
<feature type="transmembrane region" description="Helical" evidence="1">
    <location>
        <begin position="152"/>
        <end position="171"/>
    </location>
</feature>
<keyword evidence="1" id="KW-1133">Transmembrane helix</keyword>
<keyword evidence="1" id="KW-0472">Membrane</keyword>
<dbReference type="KEGG" id="ess:ATZ33_11100"/>
<dbReference type="Proteomes" id="UP000065511">
    <property type="component" value="Chromosome"/>
</dbReference>